<evidence type="ECO:0000256" key="3">
    <source>
        <dbReference type="ARBA" id="ARBA00023163"/>
    </source>
</evidence>
<dbReference type="SMART" id="SM00345">
    <property type="entry name" value="HTH_GNTR"/>
    <property type="match status" value="1"/>
</dbReference>
<evidence type="ECO:0000259" key="4">
    <source>
        <dbReference type="PROSITE" id="PS50949"/>
    </source>
</evidence>
<dbReference type="Pfam" id="PF07729">
    <property type="entry name" value="FCD"/>
    <property type="match status" value="1"/>
</dbReference>
<dbReference type="PANTHER" id="PTHR43537:SF45">
    <property type="entry name" value="GNTR FAMILY REGULATORY PROTEIN"/>
    <property type="match status" value="1"/>
</dbReference>
<dbReference type="PANTHER" id="PTHR43537">
    <property type="entry name" value="TRANSCRIPTIONAL REGULATOR, GNTR FAMILY"/>
    <property type="match status" value="1"/>
</dbReference>
<dbReference type="Gene3D" id="1.20.120.530">
    <property type="entry name" value="GntR ligand-binding domain-like"/>
    <property type="match status" value="1"/>
</dbReference>
<dbReference type="InterPro" id="IPR008920">
    <property type="entry name" value="TF_FadR/GntR_C"/>
</dbReference>
<dbReference type="SMART" id="SM00895">
    <property type="entry name" value="FCD"/>
    <property type="match status" value="1"/>
</dbReference>
<gene>
    <name evidence="5" type="ORF">JI746_19430</name>
</gene>
<keyword evidence="2" id="KW-0238">DNA-binding</keyword>
<dbReference type="EMBL" id="JAEQND010000011">
    <property type="protein sequence ID" value="MBL0427294.1"/>
    <property type="molecule type" value="Genomic_DNA"/>
</dbReference>
<dbReference type="InterPro" id="IPR036388">
    <property type="entry name" value="WH-like_DNA-bd_sf"/>
</dbReference>
<dbReference type="PROSITE" id="PS50949">
    <property type="entry name" value="HTH_GNTR"/>
    <property type="match status" value="1"/>
</dbReference>
<name>A0ABS1JSN4_9BURK</name>
<organism evidence="5 6">
    <name type="scientific">Ramlibacter alkalitolerans</name>
    <dbReference type="NCBI Taxonomy" id="2039631"/>
    <lineage>
        <taxon>Bacteria</taxon>
        <taxon>Pseudomonadati</taxon>
        <taxon>Pseudomonadota</taxon>
        <taxon>Betaproteobacteria</taxon>
        <taxon>Burkholderiales</taxon>
        <taxon>Comamonadaceae</taxon>
        <taxon>Ramlibacter</taxon>
    </lineage>
</organism>
<dbReference type="InterPro" id="IPR011711">
    <property type="entry name" value="GntR_C"/>
</dbReference>
<dbReference type="InterPro" id="IPR000524">
    <property type="entry name" value="Tscrpt_reg_HTH_GntR"/>
</dbReference>
<keyword evidence="6" id="KW-1185">Reference proteome</keyword>
<evidence type="ECO:0000313" key="6">
    <source>
        <dbReference type="Proteomes" id="UP000622707"/>
    </source>
</evidence>
<protein>
    <submittedName>
        <fullName evidence="5">GntR family transcriptional regulator</fullName>
    </submittedName>
</protein>
<evidence type="ECO:0000313" key="5">
    <source>
        <dbReference type="EMBL" id="MBL0427294.1"/>
    </source>
</evidence>
<keyword evidence="1" id="KW-0805">Transcription regulation</keyword>
<accession>A0ABS1JSN4</accession>
<dbReference type="CDD" id="cd07377">
    <property type="entry name" value="WHTH_GntR"/>
    <property type="match status" value="1"/>
</dbReference>
<dbReference type="Gene3D" id="1.10.10.10">
    <property type="entry name" value="Winged helix-like DNA-binding domain superfamily/Winged helix DNA-binding domain"/>
    <property type="match status" value="1"/>
</dbReference>
<dbReference type="Proteomes" id="UP000622707">
    <property type="component" value="Unassembled WGS sequence"/>
</dbReference>
<sequence length="244" mass="27492">MRPFVISHERPNRKLSESVQALPSAAPEAASRLWRERIYEQLRADILNCAVPPGAEIREGELALRFGVSKSPVRDALMHLQREGLVIALPRQGYRVSSVSLADVDDMFHLRAALERACMERIVRNASDERLQGLDRFRRFEAGAWSGGFIEYNRAFHRSLAEVAGNARMRDQLTDLIDQMERVVRVSVASIKQGDPQLVVREHGVMIDALQARDTRKAERLAERHIATAGKRVQQALARLVVPG</sequence>
<dbReference type="InterPro" id="IPR036390">
    <property type="entry name" value="WH_DNA-bd_sf"/>
</dbReference>
<dbReference type="SUPFAM" id="SSF46785">
    <property type="entry name" value="Winged helix' DNA-binding domain"/>
    <property type="match status" value="1"/>
</dbReference>
<proteinExistence type="predicted"/>
<evidence type="ECO:0000256" key="2">
    <source>
        <dbReference type="ARBA" id="ARBA00023125"/>
    </source>
</evidence>
<evidence type="ECO:0000256" key="1">
    <source>
        <dbReference type="ARBA" id="ARBA00023015"/>
    </source>
</evidence>
<keyword evidence="3" id="KW-0804">Transcription</keyword>
<comment type="caution">
    <text evidence="5">The sequence shown here is derived from an EMBL/GenBank/DDBJ whole genome shotgun (WGS) entry which is preliminary data.</text>
</comment>
<dbReference type="SUPFAM" id="SSF48008">
    <property type="entry name" value="GntR ligand-binding domain-like"/>
    <property type="match status" value="1"/>
</dbReference>
<feature type="domain" description="HTH gntR-type" evidence="4">
    <location>
        <begin position="32"/>
        <end position="99"/>
    </location>
</feature>
<reference evidence="5 6" key="1">
    <citation type="journal article" date="2017" name="Int. J. Syst. Evol. Microbiol.">
        <title>Ramlibacter alkalitolerans sp. nov., alkali-tolerant bacterium isolated from soil of ginseng.</title>
        <authorList>
            <person name="Lee D.H."/>
            <person name="Cha C.J."/>
        </authorList>
    </citation>
    <scope>NUCLEOTIDE SEQUENCE [LARGE SCALE GENOMIC DNA]</scope>
    <source>
        <strain evidence="5 6">KACC 19305</strain>
    </source>
</reference>
<dbReference type="Pfam" id="PF00392">
    <property type="entry name" value="GntR"/>
    <property type="match status" value="1"/>
</dbReference>